<keyword evidence="7" id="KW-0539">Nucleus</keyword>
<dbReference type="InParanoid" id="A0A068TRA3"/>
<dbReference type="OMA" id="FHPYRGP"/>
<name>A0A068TRA3_COFCA</name>
<keyword evidence="3" id="KW-0677">Repeat</keyword>
<organism evidence="13 14">
    <name type="scientific">Coffea canephora</name>
    <name type="common">Robusta coffee</name>
    <dbReference type="NCBI Taxonomy" id="49390"/>
    <lineage>
        <taxon>Eukaryota</taxon>
        <taxon>Viridiplantae</taxon>
        <taxon>Streptophyta</taxon>
        <taxon>Embryophyta</taxon>
        <taxon>Tracheophyta</taxon>
        <taxon>Spermatophyta</taxon>
        <taxon>Magnoliopsida</taxon>
        <taxon>eudicotyledons</taxon>
        <taxon>Gunneridae</taxon>
        <taxon>Pentapetalae</taxon>
        <taxon>asterids</taxon>
        <taxon>lamiids</taxon>
        <taxon>Gentianales</taxon>
        <taxon>Rubiaceae</taxon>
        <taxon>Ixoroideae</taxon>
        <taxon>Gardenieae complex</taxon>
        <taxon>Bertiereae - Coffeeae clade</taxon>
        <taxon>Coffeeae</taxon>
        <taxon>Coffea</taxon>
    </lineage>
</organism>
<evidence type="ECO:0000259" key="12">
    <source>
        <dbReference type="PROSITE" id="PS50102"/>
    </source>
</evidence>
<feature type="region of interest" description="Disordered" evidence="10">
    <location>
        <begin position="730"/>
        <end position="754"/>
    </location>
</feature>
<evidence type="ECO:0000256" key="6">
    <source>
        <dbReference type="ARBA" id="ARBA00023089"/>
    </source>
</evidence>
<feature type="region of interest" description="Disordered" evidence="10">
    <location>
        <begin position="394"/>
        <end position="413"/>
    </location>
</feature>
<evidence type="ECO:0000256" key="5">
    <source>
        <dbReference type="ARBA" id="ARBA00022884"/>
    </source>
</evidence>
<keyword evidence="4" id="KW-0221">Differentiation</keyword>
<feature type="region of interest" description="Disordered" evidence="10">
    <location>
        <begin position="600"/>
        <end position="619"/>
    </location>
</feature>
<feature type="domain" description="WW" evidence="11">
    <location>
        <begin position="665"/>
        <end position="692"/>
    </location>
</feature>
<evidence type="ECO:0000256" key="2">
    <source>
        <dbReference type="ARBA" id="ARBA00022473"/>
    </source>
</evidence>
<sequence length="857" mass="93823">MERHRGGRGRGRGEDRYGRSPDSHHHFNSTRYSRGPPYSSRPSSYSSDNHNRQYSHHHRRSPDDDSTNNYRGGGGGARDYHRAFDSPPRYHSPSRSASSGSAGGDRGRGAGGGGFNYDYPMPSLAGQKRGYSYSDSRGSPPDRFDGGSFAKLFVGSVPRTATEEDIRPLFEVHGRLLEVALIRDKRTGQQQGCCFIKYSTSEEADRAIRALHNQYTLPGGVGPIQVRYADGERERLGAVEFKLFVGSLNKQATEREVEEIFTPYGRVEDVYLMRDDMRQSRGCGFVKYSHRDMALAAINALNGIYTMRGCDQPLTVRFADPKKPRLGESRGGAAAYGGPGFTPCFPTPGIRPPTNLGEPLNERIPPNAWQPMSPQNLGPPPSAGMHGFGNHLLPRPGDIAATSAPGSIPSSVSGNADRLLPGFAVSSTSMSQSNYNQSLPQAPSVGPQISPLQKPLQSPQYLPPSLLLQPSNAASFVQSQTYHASVRPFSQAQMPHPTGHTPLNQALPPDQLTGFGGQLSVSQPQVPLNASSAIGQASRTSNSQQNVMSALANQQQLPAPAQSLQPPNQSPSQLAQMLQQQTQNLQASFQSSQQAFSQLQQQMQMMQPSNQGLQSSKQQALWAGTAPQKVVNNSDQLGGDVAAAESANPTVPATSRAIAAGKCNWTEHISPEGYKYYYNSTTGESKWEKPEELTLYEQQQQQKLPVQQPQVQPHPQNLSVQNFPQRQFQVQNQIQTQQQSQIRPQQVQQSSQSFPVPGVTDHQNVQELGYMQVLPATVSKSMDDPAHFQQRHQPAQDWMWKSKPAGCFSLSLSLINKVSFMLACVPESNSFILSLFFFFFDGGWVAGVGDVNNYPAD</sequence>
<dbReference type="InterPro" id="IPR002343">
    <property type="entry name" value="Hud_Sxl_RNA"/>
</dbReference>
<evidence type="ECO:0000259" key="11">
    <source>
        <dbReference type="PROSITE" id="PS50020"/>
    </source>
</evidence>
<dbReference type="InterPro" id="IPR012677">
    <property type="entry name" value="Nucleotide-bd_a/b_plait_sf"/>
</dbReference>
<dbReference type="CDD" id="cd00201">
    <property type="entry name" value="WW"/>
    <property type="match status" value="1"/>
</dbReference>
<evidence type="ECO:0000256" key="7">
    <source>
        <dbReference type="ARBA" id="ARBA00023242"/>
    </source>
</evidence>
<dbReference type="Gene3D" id="2.20.70.10">
    <property type="match status" value="1"/>
</dbReference>
<dbReference type="GO" id="GO:0005634">
    <property type="term" value="C:nucleus"/>
    <property type="evidence" value="ECO:0007669"/>
    <property type="project" value="UniProtKB-SubCell"/>
</dbReference>
<keyword evidence="6" id="KW-0287">Flowering</keyword>
<dbReference type="PROSITE" id="PS50020">
    <property type="entry name" value="WW_DOMAIN_2"/>
    <property type="match status" value="1"/>
</dbReference>
<evidence type="ECO:0000313" key="14">
    <source>
        <dbReference type="Proteomes" id="UP000295252"/>
    </source>
</evidence>
<dbReference type="AlphaFoldDB" id="A0A068TRA3"/>
<feature type="region of interest" description="Disordered" evidence="10">
    <location>
        <begin position="557"/>
        <end position="589"/>
    </location>
</feature>
<feature type="compositionally biased region" description="Low complexity" evidence="10">
    <location>
        <begin position="29"/>
        <end position="47"/>
    </location>
</feature>
<dbReference type="Gene3D" id="3.30.70.330">
    <property type="match status" value="2"/>
</dbReference>
<dbReference type="Gramene" id="CDO98746">
    <property type="protein sequence ID" value="CDO98746"/>
    <property type="gene ID" value="GSCOC_T00025651001"/>
</dbReference>
<dbReference type="Pfam" id="PF00076">
    <property type="entry name" value="RRM_1"/>
    <property type="match status" value="2"/>
</dbReference>
<dbReference type="FunFam" id="3.30.70.330:FF:000332">
    <property type="entry name" value="flowering time control protein FCA isoform X2"/>
    <property type="match status" value="1"/>
</dbReference>
<evidence type="ECO:0000256" key="4">
    <source>
        <dbReference type="ARBA" id="ARBA00022782"/>
    </source>
</evidence>
<accession>A0A068TRA3</accession>
<dbReference type="GO" id="GO:0030154">
    <property type="term" value="P:cell differentiation"/>
    <property type="evidence" value="ECO:0007669"/>
    <property type="project" value="UniProtKB-KW"/>
</dbReference>
<evidence type="ECO:0000256" key="1">
    <source>
        <dbReference type="ARBA" id="ARBA00004123"/>
    </source>
</evidence>
<dbReference type="EMBL" id="HG739087">
    <property type="protein sequence ID" value="CDO98746.1"/>
    <property type="molecule type" value="Genomic_DNA"/>
</dbReference>
<dbReference type="Proteomes" id="UP000295252">
    <property type="component" value="Chromosome V"/>
</dbReference>
<dbReference type="FunCoup" id="A0A068TRA3">
    <property type="interactions" value="502"/>
</dbReference>
<evidence type="ECO:0000256" key="9">
    <source>
        <dbReference type="PROSITE-ProRule" id="PRU00176"/>
    </source>
</evidence>
<feature type="region of interest" description="Disordered" evidence="10">
    <location>
        <begin position="491"/>
        <end position="523"/>
    </location>
</feature>
<feature type="compositionally biased region" description="Polar residues" evidence="10">
    <location>
        <begin position="404"/>
        <end position="413"/>
    </location>
</feature>
<evidence type="ECO:0000256" key="10">
    <source>
        <dbReference type="SAM" id="MobiDB-lite"/>
    </source>
</evidence>
<dbReference type="InterPro" id="IPR036020">
    <property type="entry name" value="WW_dom_sf"/>
</dbReference>
<feature type="region of interest" description="Disordered" evidence="10">
    <location>
        <begin position="1"/>
        <end position="121"/>
    </location>
</feature>
<dbReference type="FunFam" id="3.30.70.330:FF:000374">
    <property type="entry name" value="Flowering time control protein FCA"/>
    <property type="match status" value="1"/>
</dbReference>
<dbReference type="SMART" id="SM00360">
    <property type="entry name" value="RRM"/>
    <property type="match status" value="2"/>
</dbReference>
<dbReference type="SUPFAM" id="SSF51045">
    <property type="entry name" value="WW domain"/>
    <property type="match status" value="1"/>
</dbReference>
<evidence type="ECO:0000256" key="3">
    <source>
        <dbReference type="ARBA" id="ARBA00022737"/>
    </source>
</evidence>
<dbReference type="SUPFAM" id="SSF54928">
    <property type="entry name" value="RNA-binding domain, RBD"/>
    <property type="match status" value="2"/>
</dbReference>
<comment type="subcellular location">
    <subcellularLocation>
        <location evidence="1">Nucleus</location>
    </subcellularLocation>
</comment>
<keyword evidence="2" id="KW-0217">Developmental protein</keyword>
<feature type="compositionally biased region" description="Low complexity" evidence="10">
    <location>
        <begin position="447"/>
        <end position="464"/>
    </location>
</feature>
<dbReference type="InterPro" id="IPR001202">
    <property type="entry name" value="WW_dom"/>
</dbReference>
<dbReference type="PROSITE" id="PS50102">
    <property type="entry name" value="RRM"/>
    <property type="match status" value="2"/>
</dbReference>
<feature type="region of interest" description="Disordered" evidence="10">
    <location>
        <begin position="699"/>
        <end position="718"/>
    </location>
</feature>
<evidence type="ECO:0000313" key="13">
    <source>
        <dbReference type="EMBL" id="CDO98746.1"/>
    </source>
</evidence>
<protein>
    <recommendedName>
        <fullName evidence="8">Flowering time control protein FCA</fullName>
    </recommendedName>
</protein>
<feature type="compositionally biased region" description="Polar residues" evidence="10">
    <location>
        <begin position="428"/>
        <end position="441"/>
    </location>
</feature>
<dbReference type="InterPro" id="IPR000504">
    <property type="entry name" value="RRM_dom"/>
</dbReference>
<proteinExistence type="predicted"/>
<keyword evidence="5 9" id="KW-0694">RNA-binding</keyword>
<feature type="compositionally biased region" description="Gly residues" evidence="10">
    <location>
        <begin position="101"/>
        <end position="115"/>
    </location>
</feature>
<feature type="compositionally biased region" description="Basic and acidic residues" evidence="10">
    <location>
        <begin position="11"/>
        <end position="25"/>
    </location>
</feature>
<dbReference type="InterPro" id="IPR035979">
    <property type="entry name" value="RBD_domain_sf"/>
</dbReference>
<dbReference type="GO" id="GO:0003723">
    <property type="term" value="F:RNA binding"/>
    <property type="evidence" value="ECO:0007669"/>
    <property type="project" value="UniProtKB-UniRule"/>
</dbReference>
<dbReference type="PhylomeDB" id="A0A068TRA3"/>
<feature type="compositionally biased region" description="Low complexity" evidence="10">
    <location>
        <begin position="600"/>
        <end position="611"/>
    </location>
</feature>
<dbReference type="OrthoDB" id="410044at2759"/>
<reference evidence="14" key="1">
    <citation type="journal article" date="2014" name="Science">
        <title>The coffee genome provides insight into the convergent evolution of caffeine biosynthesis.</title>
        <authorList>
            <person name="Denoeud F."/>
            <person name="Carretero-Paulet L."/>
            <person name="Dereeper A."/>
            <person name="Droc G."/>
            <person name="Guyot R."/>
            <person name="Pietrella M."/>
            <person name="Zheng C."/>
            <person name="Alberti A."/>
            <person name="Anthony F."/>
            <person name="Aprea G."/>
            <person name="Aury J.M."/>
            <person name="Bento P."/>
            <person name="Bernard M."/>
            <person name="Bocs S."/>
            <person name="Campa C."/>
            <person name="Cenci A."/>
            <person name="Combes M.C."/>
            <person name="Crouzillat D."/>
            <person name="Da Silva C."/>
            <person name="Daddiego L."/>
            <person name="De Bellis F."/>
            <person name="Dussert S."/>
            <person name="Garsmeur O."/>
            <person name="Gayraud T."/>
            <person name="Guignon V."/>
            <person name="Jahn K."/>
            <person name="Jamilloux V."/>
            <person name="Joet T."/>
            <person name="Labadie K."/>
            <person name="Lan T."/>
            <person name="Leclercq J."/>
            <person name="Lepelley M."/>
            <person name="Leroy T."/>
            <person name="Li L.T."/>
            <person name="Librado P."/>
            <person name="Lopez L."/>
            <person name="Munoz A."/>
            <person name="Noel B."/>
            <person name="Pallavicini A."/>
            <person name="Perrotta G."/>
            <person name="Poncet V."/>
            <person name="Pot D."/>
            <person name="Priyono X."/>
            <person name="Rigoreau M."/>
            <person name="Rouard M."/>
            <person name="Rozas J."/>
            <person name="Tranchant-Dubreuil C."/>
            <person name="VanBuren R."/>
            <person name="Zhang Q."/>
            <person name="Andrade A.C."/>
            <person name="Argout X."/>
            <person name="Bertrand B."/>
            <person name="de Kochko A."/>
            <person name="Graziosi G."/>
            <person name="Henry R.J."/>
            <person name="Jayarama X."/>
            <person name="Ming R."/>
            <person name="Nagai C."/>
            <person name="Rounsley S."/>
            <person name="Sankoff D."/>
            <person name="Giuliano G."/>
            <person name="Albert V.A."/>
            <person name="Wincker P."/>
            <person name="Lashermes P."/>
        </authorList>
    </citation>
    <scope>NUCLEOTIDE SEQUENCE [LARGE SCALE GENOMIC DNA]</scope>
    <source>
        <strain evidence="14">cv. DH200-94</strain>
    </source>
</reference>
<feature type="domain" description="RRM" evidence="12">
    <location>
        <begin position="241"/>
        <end position="321"/>
    </location>
</feature>
<dbReference type="PRINTS" id="PR00961">
    <property type="entry name" value="HUDSXLRNA"/>
</dbReference>
<gene>
    <name evidence="13" type="ORF">GSCOC_T00025651001</name>
</gene>
<dbReference type="SMART" id="SM00456">
    <property type="entry name" value="WW"/>
    <property type="match status" value="1"/>
</dbReference>
<dbReference type="GO" id="GO:1990904">
    <property type="term" value="C:ribonucleoprotein complex"/>
    <property type="evidence" value="ECO:0007669"/>
    <property type="project" value="InterPro"/>
</dbReference>
<feature type="domain" description="RRM" evidence="12">
    <location>
        <begin position="150"/>
        <end position="231"/>
    </location>
</feature>
<keyword evidence="14" id="KW-1185">Reference proteome</keyword>
<dbReference type="Pfam" id="PF00397">
    <property type="entry name" value="WW"/>
    <property type="match status" value="1"/>
</dbReference>
<feature type="compositionally biased region" description="Basic residues" evidence="10">
    <location>
        <begin position="1"/>
        <end position="10"/>
    </location>
</feature>
<evidence type="ECO:0000256" key="8">
    <source>
        <dbReference type="ARBA" id="ARBA00071861"/>
    </source>
</evidence>
<dbReference type="PANTHER" id="PTHR24012">
    <property type="entry name" value="RNA BINDING PROTEIN"/>
    <property type="match status" value="1"/>
</dbReference>
<feature type="region of interest" description="Disordered" evidence="10">
    <location>
        <begin position="428"/>
        <end position="464"/>
    </location>
</feature>
<dbReference type="GO" id="GO:0009908">
    <property type="term" value="P:flower development"/>
    <property type="evidence" value="ECO:0007669"/>
    <property type="project" value="UniProtKB-KW"/>
</dbReference>
<dbReference type="STRING" id="49390.A0A068TRA3"/>